<dbReference type="InterPro" id="IPR006116">
    <property type="entry name" value="NT_2-5OAS_ClassI-CCAase"/>
</dbReference>
<evidence type="ECO:0008006" key="4">
    <source>
        <dbReference type="Google" id="ProtNLM"/>
    </source>
</evidence>
<dbReference type="InterPro" id="IPR043519">
    <property type="entry name" value="NT_sf"/>
</dbReference>
<dbReference type="RefSeq" id="WP_344715277.1">
    <property type="nucleotide sequence ID" value="NZ_BAABCB010000026.1"/>
</dbReference>
<organism evidence="2 3">
    <name type="scientific">Winogradskyella damuponensis</name>
    <dbReference type="NCBI Taxonomy" id="943939"/>
    <lineage>
        <taxon>Bacteria</taxon>
        <taxon>Pseudomonadati</taxon>
        <taxon>Bacteroidota</taxon>
        <taxon>Flavobacteriia</taxon>
        <taxon>Flavobacteriales</taxon>
        <taxon>Flavobacteriaceae</taxon>
        <taxon>Winogradskyella</taxon>
    </lineage>
</organism>
<accession>A0ABP8CYP3</accession>
<dbReference type="Proteomes" id="UP001501682">
    <property type="component" value="Unassembled WGS sequence"/>
</dbReference>
<protein>
    <recommendedName>
        <fullName evidence="4">Nucleotidyltransferase</fullName>
    </recommendedName>
</protein>
<sequence length="256" mass="29529">MSVLTHLQDTVSAIKIAEWERISIDTSINTLSRKLGNHFNNLNSKFVFGSYDRRTILRRSKDPNSDVDYMVVFNDGANYRPQTLMTRLKTFAEANYSRNDIKQSSPTIVIEMSSIKFELAPAYVSWGTYYIPAPASSYTDWISTNPSGMKTELDTKHRLNNYVIKDLIQLLKYWNVKNGKVYSSYEIERYVLDKWFFSCTNLKEYFYNAVEGLSTYGKSIYNTSKVNRLKGVIAAAKRYELNGMPVSAEVEIKKEI</sequence>
<evidence type="ECO:0000256" key="1">
    <source>
        <dbReference type="ARBA" id="ARBA00023118"/>
    </source>
</evidence>
<dbReference type="CDD" id="cd05400">
    <property type="entry name" value="NT_2-5OAS_ClassI-CCAase"/>
    <property type="match status" value="1"/>
</dbReference>
<keyword evidence="1" id="KW-0051">Antiviral defense</keyword>
<dbReference type="Gene3D" id="3.30.460.10">
    <property type="entry name" value="Beta Polymerase, domain 2"/>
    <property type="match status" value="1"/>
</dbReference>
<comment type="caution">
    <text evidence="2">The sequence shown here is derived from an EMBL/GenBank/DDBJ whole genome shotgun (WGS) entry which is preliminary data.</text>
</comment>
<gene>
    <name evidence="2" type="ORF">GCM10022292_25830</name>
</gene>
<keyword evidence="3" id="KW-1185">Reference proteome</keyword>
<dbReference type="EMBL" id="BAABCB010000026">
    <property type="protein sequence ID" value="GAA4245021.1"/>
    <property type="molecule type" value="Genomic_DNA"/>
</dbReference>
<dbReference type="SUPFAM" id="SSF81301">
    <property type="entry name" value="Nucleotidyltransferase"/>
    <property type="match status" value="1"/>
</dbReference>
<dbReference type="Pfam" id="PF18144">
    <property type="entry name" value="SMODS"/>
    <property type="match status" value="1"/>
</dbReference>
<reference evidence="3" key="1">
    <citation type="journal article" date="2019" name="Int. J. Syst. Evol. Microbiol.">
        <title>The Global Catalogue of Microorganisms (GCM) 10K type strain sequencing project: providing services to taxonomists for standard genome sequencing and annotation.</title>
        <authorList>
            <consortium name="The Broad Institute Genomics Platform"/>
            <consortium name="The Broad Institute Genome Sequencing Center for Infectious Disease"/>
            <person name="Wu L."/>
            <person name="Ma J."/>
        </authorList>
    </citation>
    <scope>NUCLEOTIDE SEQUENCE [LARGE SCALE GENOMIC DNA]</scope>
    <source>
        <strain evidence="3">JCM 17633</strain>
    </source>
</reference>
<evidence type="ECO:0000313" key="2">
    <source>
        <dbReference type="EMBL" id="GAA4245021.1"/>
    </source>
</evidence>
<name>A0ABP8CYP3_9FLAO</name>
<proteinExistence type="predicted"/>
<evidence type="ECO:0000313" key="3">
    <source>
        <dbReference type="Proteomes" id="UP001501682"/>
    </source>
</evidence>